<comment type="subcellular location">
    <subcellularLocation>
        <location evidence="1">Cell membrane</location>
        <topology evidence="1">Multi-pass membrane protein</topology>
    </subcellularLocation>
</comment>
<feature type="transmembrane region" description="Helical" evidence="7">
    <location>
        <begin position="363"/>
        <end position="389"/>
    </location>
</feature>
<dbReference type="RefSeq" id="WP_312876954.1">
    <property type="nucleotide sequence ID" value="NZ_BAAATF010000007.1"/>
</dbReference>
<comment type="caution">
    <text evidence="9">The sequence shown here is derived from an EMBL/GenBank/DDBJ whole genome shotgun (WGS) entry which is preliminary data.</text>
</comment>
<keyword evidence="2" id="KW-0813">Transport</keyword>
<keyword evidence="6 7" id="KW-0472">Membrane</keyword>
<dbReference type="InterPro" id="IPR005829">
    <property type="entry name" value="Sugar_transporter_CS"/>
</dbReference>
<feature type="transmembrane region" description="Helical" evidence="7">
    <location>
        <begin position="202"/>
        <end position="219"/>
    </location>
</feature>
<dbReference type="Gene3D" id="1.20.1720.10">
    <property type="entry name" value="Multidrug resistance protein D"/>
    <property type="match status" value="1"/>
</dbReference>
<evidence type="ECO:0000256" key="2">
    <source>
        <dbReference type="ARBA" id="ARBA00022448"/>
    </source>
</evidence>
<dbReference type="AlphaFoldDB" id="A0A7W3J753"/>
<dbReference type="SUPFAM" id="SSF103473">
    <property type="entry name" value="MFS general substrate transporter"/>
    <property type="match status" value="1"/>
</dbReference>
<feature type="transmembrane region" description="Helical" evidence="7">
    <location>
        <begin position="410"/>
        <end position="429"/>
    </location>
</feature>
<evidence type="ECO:0000256" key="1">
    <source>
        <dbReference type="ARBA" id="ARBA00004651"/>
    </source>
</evidence>
<proteinExistence type="predicted"/>
<sequence>MTAPAPLLSVRRRWAALSVLVLAVGLLAIDGTVLYLAVPSLTRDLAPTATQVLWIGDIYSLAIAGLLVTMGTLADRIGRKKLLLIGATAFGAASVLAAFAPDAETLIAARLLLGVAGATIMPSTLSLIRTLFPDAAERSRAIAVWSAAAGGGAAVGPLVGGLLLEHFWWGSVFLVNVPVVLVLVVAGAVLLPEAKDPHPGRLDLLSVLLSFAAVMPLVWSIKHAASEGVDALAVGVLALAVASGVWFVRRQNRLAADGRGPLLDVGLFKVPAFSGAVAANLIAIFALTGMLFFFSQYLQLVRGFSPLVAGIAELPATVASIAVVVVVGWSLRKFGRGRAIALGLAVTALGMVGIAVAEGAEHYVWLGLALVPAGLGVGLAMTLTTDAVVSAVPPAKAGGASAISETAYELGVALGVAVLGSLVTLGYQARVALPAGLPADAAAQAGDSLASAVAVAGDQAAAVETAVLDAAREAFVASLQTTCVVAAVLVAIAAVVAWRLIPNER</sequence>
<keyword evidence="5 7" id="KW-1133">Transmembrane helix</keyword>
<evidence type="ECO:0000256" key="4">
    <source>
        <dbReference type="ARBA" id="ARBA00022692"/>
    </source>
</evidence>
<evidence type="ECO:0000259" key="8">
    <source>
        <dbReference type="PROSITE" id="PS50850"/>
    </source>
</evidence>
<dbReference type="Proteomes" id="UP000540568">
    <property type="component" value="Unassembled WGS sequence"/>
</dbReference>
<gene>
    <name evidence="9" type="ORF">FHX71_001488</name>
</gene>
<feature type="transmembrane region" description="Helical" evidence="7">
    <location>
        <begin position="107"/>
        <end position="128"/>
    </location>
</feature>
<keyword evidence="3" id="KW-1003">Cell membrane</keyword>
<name>A0A7W3J753_9MICO</name>
<feature type="transmembrane region" description="Helical" evidence="7">
    <location>
        <begin position="82"/>
        <end position="101"/>
    </location>
</feature>
<evidence type="ECO:0000313" key="10">
    <source>
        <dbReference type="Proteomes" id="UP000540568"/>
    </source>
</evidence>
<dbReference type="Pfam" id="PF07690">
    <property type="entry name" value="MFS_1"/>
    <property type="match status" value="1"/>
</dbReference>
<dbReference type="Gene3D" id="1.20.1250.20">
    <property type="entry name" value="MFS general substrate transporter like domains"/>
    <property type="match status" value="1"/>
</dbReference>
<reference evidence="9 10" key="1">
    <citation type="submission" date="2020-07" db="EMBL/GenBank/DDBJ databases">
        <title>Sequencing the genomes of 1000 actinobacteria strains.</title>
        <authorList>
            <person name="Klenk H.-P."/>
        </authorList>
    </citation>
    <scope>NUCLEOTIDE SEQUENCE [LARGE SCALE GENOMIC DNA]</scope>
    <source>
        <strain evidence="9 10">DSM 44121</strain>
    </source>
</reference>
<protein>
    <submittedName>
        <fullName evidence="9">DHA2 family multidrug resistance protein-like MFS transporter</fullName>
    </submittedName>
</protein>
<evidence type="ECO:0000256" key="3">
    <source>
        <dbReference type="ARBA" id="ARBA00022475"/>
    </source>
</evidence>
<dbReference type="GO" id="GO:0022857">
    <property type="term" value="F:transmembrane transporter activity"/>
    <property type="evidence" value="ECO:0007669"/>
    <property type="project" value="InterPro"/>
</dbReference>
<evidence type="ECO:0000256" key="5">
    <source>
        <dbReference type="ARBA" id="ARBA00022989"/>
    </source>
</evidence>
<feature type="transmembrane region" description="Helical" evidence="7">
    <location>
        <begin position="231"/>
        <end position="249"/>
    </location>
</feature>
<dbReference type="PROSITE" id="PS50850">
    <property type="entry name" value="MFS"/>
    <property type="match status" value="1"/>
</dbReference>
<feature type="transmembrane region" description="Helical" evidence="7">
    <location>
        <begin position="52"/>
        <end position="70"/>
    </location>
</feature>
<dbReference type="PANTHER" id="PTHR42718">
    <property type="entry name" value="MAJOR FACILITATOR SUPERFAMILY MULTIDRUG TRANSPORTER MFSC"/>
    <property type="match status" value="1"/>
</dbReference>
<feature type="transmembrane region" description="Helical" evidence="7">
    <location>
        <begin position="477"/>
        <end position="501"/>
    </location>
</feature>
<accession>A0A7W3J753</accession>
<evidence type="ECO:0000256" key="6">
    <source>
        <dbReference type="ARBA" id="ARBA00023136"/>
    </source>
</evidence>
<evidence type="ECO:0000313" key="9">
    <source>
        <dbReference type="EMBL" id="MBA8807546.1"/>
    </source>
</evidence>
<feature type="transmembrane region" description="Helical" evidence="7">
    <location>
        <begin position="166"/>
        <end position="190"/>
    </location>
</feature>
<evidence type="ECO:0000256" key="7">
    <source>
        <dbReference type="SAM" id="Phobius"/>
    </source>
</evidence>
<keyword evidence="10" id="KW-1185">Reference proteome</keyword>
<dbReference type="GO" id="GO:0005886">
    <property type="term" value="C:plasma membrane"/>
    <property type="evidence" value="ECO:0007669"/>
    <property type="project" value="UniProtKB-SubCell"/>
</dbReference>
<dbReference type="InterPro" id="IPR036259">
    <property type="entry name" value="MFS_trans_sf"/>
</dbReference>
<feature type="transmembrane region" description="Helical" evidence="7">
    <location>
        <begin position="339"/>
        <end position="357"/>
    </location>
</feature>
<keyword evidence="4 7" id="KW-0812">Transmembrane</keyword>
<dbReference type="PROSITE" id="PS00216">
    <property type="entry name" value="SUGAR_TRANSPORT_1"/>
    <property type="match status" value="1"/>
</dbReference>
<organism evidence="9 10">
    <name type="scientific">Promicromonospora sukumoe</name>
    <dbReference type="NCBI Taxonomy" id="88382"/>
    <lineage>
        <taxon>Bacteria</taxon>
        <taxon>Bacillati</taxon>
        <taxon>Actinomycetota</taxon>
        <taxon>Actinomycetes</taxon>
        <taxon>Micrococcales</taxon>
        <taxon>Promicromonosporaceae</taxon>
        <taxon>Promicromonospora</taxon>
    </lineage>
</organism>
<dbReference type="CDD" id="cd17321">
    <property type="entry name" value="MFS_MMR_MDR_like"/>
    <property type="match status" value="1"/>
</dbReference>
<dbReference type="PANTHER" id="PTHR42718:SF47">
    <property type="entry name" value="METHYL VIOLOGEN RESISTANCE PROTEIN SMVA"/>
    <property type="match status" value="1"/>
</dbReference>
<dbReference type="InterPro" id="IPR020846">
    <property type="entry name" value="MFS_dom"/>
</dbReference>
<dbReference type="EMBL" id="JACGWV010000001">
    <property type="protein sequence ID" value="MBA8807546.1"/>
    <property type="molecule type" value="Genomic_DNA"/>
</dbReference>
<feature type="transmembrane region" description="Helical" evidence="7">
    <location>
        <begin position="307"/>
        <end position="327"/>
    </location>
</feature>
<feature type="domain" description="Major facilitator superfamily (MFS) profile" evidence="8">
    <location>
        <begin position="16"/>
        <end position="505"/>
    </location>
</feature>
<dbReference type="InterPro" id="IPR011701">
    <property type="entry name" value="MFS"/>
</dbReference>
<feature type="transmembrane region" description="Helical" evidence="7">
    <location>
        <begin position="270"/>
        <end position="295"/>
    </location>
</feature>
<feature type="transmembrane region" description="Helical" evidence="7">
    <location>
        <begin position="140"/>
        <end position="160"/>
    </location>
</feature>